<dbReference type="EMBL" id="CAJOBJ010328955">
    <property type="protein sequence ID" value="CAF5179620.1"/>
    <property type="molecule type" value="Genomic_DNA"/>
</dbReference>
<comment type="caution">
    <text evidence="1">The sequence shown here is derived from an EMBL/GenBank/DDBJ whole genome shotgun (WGS) entry which is preliminary data.</text>
</comment>
<protein>
    <submittedName>
        <fullName evidence="1">Uncharacterized protein</fullName>
    </submittedName>
</protein>
<evidence type="ECO:0000313" key="3">
    <source>
        <dbReference type="Proteomes" id="UP000663834"/>
    </source>
</evidence>
<dbReference type="AlphaFoldDB" id="A0A816FRJ9"/>
<accession>A0A816FRJ9</accession>
<dbReference type="Proteomes" id="UP000681720">
    <property type="component" value="Unassembled WGS sequence"/>
</dbReference>
<gene>
    <name evidence="2" type="ORF">GIL414_LOCUS68867</name>
    <name evidence="1" type="ORF">KQP761_LOCUS32914</name>
</gene>
<proteinExistence type="predicted"/>
<sequence>MDHNIVDEHQLQLCRDLSEELNNWKLLAFNQCHDGSVIFLMVQEDIQYYKIWHLNVENGYSCEVKISKDDLKYECSWNHVDTLPNDRFLVVACRCTRYSDGSTDFNGRIFDKAGNLLRQLLLGDGIEDIKTDKDGFIWASYFDEGIFGNFGWNHPGMIGSHGLVKWNDQGCKVYEYMPTDNDLQAIDDCYSMNVVDENDVWICYYSQFPFVKISNLTINNYWLHELKSVYIRAIHGDTLLAQKCYVEEPIFFLLQLGSEKSAVKCLRTLQFTDENGHSLKKTRFGYVCRGSKMLYLTDQKLYMFDLKSIT</sequence>
<reference evidence="1" key="1">
    <citation type="submission" date="2021-02" db="EMBL/GenBank/DDBJ databases">
        <authorList>
            <person name="Nowell W R."/>
        </authorList>
    </citation>
    <scope>NUCLEOTIDE SEQUENCE</scope>
</reference>
<organism evidence="1 3">
    <name type="scientific">Rotaria magnacalcarata</name>
    <dbReference type="NCBI Taxonomy" id="392030"/>
    <lineage>
        <taxon>Eukaryota</taxon>
        <taxon>Metazoa</taxon>
        <taxon>Spiralia</taxon>
        <taxon>Gnathifera</taxon>
        <taxon>Rotifera</taxon>
        <taxon>Eurotatoria</taxon>
        <taxon>Bdelloidea</taxon>
        <taxon>Philodinida</taxon>
        <taxon>Philodinidae</taxon>
        <taxon>Rotaria</taxon>
    </lineage>
</organism>
<evidence type="ECO:0000313" key="1">
    <source>
        <dbReference type="EMBL" id="CAF1665063.1"/>
    </source>
</evidence>
<evidence type="ECO:0000313" key="2">
    <source>
        <dbReference type="EMBL" id="CAF5179620.1"/>
    </source>
</evidence>
<dbReference type="EMBL" id="CAJNOW010018418">
    <property type="protein sequence ID" value="CAF1665063.1"/>
    <property type="molecule type" value="Genomic_DNA"/>
</dbReference>
<dbReference type="OrthoDB" id="10268531at2759"/>
<dbReference type="Proteomes" id="UP000663834">
    <property type="component" value="Unassembled WGS sequence"/>
</dbReference>
<name>A0A816FRJ9_9BILA</name>